<name>A0A846TQL8_9BACI</name>
<protein>
    <submittedName>
        <fullName evidence="5">Nucleoside triphosphatase YtkD</fullName>
    </submittedName>
</protein>
<dbReference type="AlphaFoldDB" id="A0A846TQL8"/>
<dbReference type="InterPro" id="IPR020084">
    <property type="entry name" value="NUDIX_hydrolase_CS"/>
</dbReference>
<accession>A0A846TQL8</accession>
<dbReference type="Proteomes" id="UP000587942">
    <property type="component" value="Unassembled WGS sequence"/>
</dbReference>
<feature type="domain" description="Nudix hydrolase" evidence="4">
    <location>
        <begin position="6"/>
        <end position="155"/>
    </location>
</feature>
<dbReference type="GO" id="GO:0016787">
    <property type="term" value="F:hydrolase activity"/>
    <property type="evidence" value="ECO:0007669"/>
    <property type="project" value="UniProtKB-KW"/>
</dbReference>
<evidence type="ECO:0000256" key="2">
    <source>
        <dbReference type="ARBA" id="ARBA00022801"/>
    </source>
</evidence>
<dbReference type="PROSITE" id="PS51462">
    <property type="entry name" value="NUDIX"/>
    <property type="match status" value="1"/>
</dbReference>
<evidence type="ECO:0000256" key="1">
    <source>
        <dbReference type="ARBA" id="ARBA00005582"/>
    </source>
</evidence>
<evidence type="ECO:0000313" key="6">
    <source>
        <dbReference type="Proteomes" id="UP000587942"/>
    </source>
</evidence>
<evidence type="ECO:0000313" key="5">
    <source>
        <dbReference type="EMBL" id="NKE07992.1"/>
    </source>
</evidence>
<dbReference type="PANTHER" id="PTHR43736">
    <property type="entry name" value="ADP-RIBOSE PYROPHOSPHATASE"/>
    <property type="match status" value="1"/>
</dbReference>
<organism evidence="5 6">
    <name type="scientific">Mesobacillus selenatarsenatis</name>
    <dbReference type="NCBI Taxonomy" id="388741"/>
    <lineage>
        <taxon>Bacteria</taxon>
        <taxon>Bacillati</taxon>
        <taxon>Bacillota</taxon>
        <taxon>Bacilli</taxon>
        <taxon>Bacillales</taxon>
        <taxon>Bacillaceae</taxon>
        <taxon>Mesobacillus</taxon>
    </lineage>
</organism>
<dbReference type="NCBIfam" id="TIGR02705">
    <property type="entry name" value="nudix_YtkD"/>
    <property type="match status" value="1"/>
</dbReference>
<dbReference type="PRINTS" id="PR00502">
    <property type="entry name" value="NUDIXFAMILY"/>
</dbReference>
<proteinExistence type="inferred from homology"/>
<dbReference type="Pfam" id="PF00293">
    <property type="entry name" value="NUDIX"/>
    <property type="match status" value="1"/>
</dbReference>
<comment type="similarity">
    <text evidence="1 3">Belongs to the Nudix hydrolase family.</text>
</comment>
<dbReference type="InterPro" id="IPR020476">
    <property type="entry name" value="Nudix_hydrolase"/>
</dbReference>
<dbReference type="RefSeq" id="WP_167834346.1">
    <property type="nucleotide sequence ID" value="NZ_JAAVUM010000024.1"/>
</dbReference>
<dbReference type="SUPFAM" id="SSF55811">
    <property type="entry name" value="Nudix"/>
    <property type="match status" value="1"/>
</dbReference>
<sequence>MEKFKDRNGGDVILSFQKNAFEKSARHVLVICKYQGKWLLTNHSVRGLEFPGGKMETGETLEDAARREVMEETGAILSRLVSIGEYQVSDEEGSFVKRIFYGEAEKILQQEDYMETGGPVLVGGDMLLERMKDEYSFIMKDDVMKHSLEFLRENQ</sequence>
<dbReference type="CDD" id="cd04665">
    <property type="entry name" value="NUDIX_RppH"/>
    <property type="match status" value="1"/>
</dbReference>
<dbReference type="InterPro" id="IPR000086">
    <property type="entry name" value="NUDIX_hydrolase_dom"/>
</dbReference>
<dbReference type="Gene3D" id="3.90.79.10">
    <property type="entry name" value="Nucleoside Triphosphate Pyrophosphohydrolase"/>
    <property type="match status" value="1"/>
</dbReference>
<dbReference type="PROSITE" id="PS00893">
    <property type="entry name" value="NUDIX_BOX"/>
    <property type="match status" value="1"/>
</dbReference>
<dbReference type="EMBL" id="JAAVUM010000024">
    <property type="protein sequence ID" value="NKE07992.1"/>
    <property type="molecule type" value="Genomic_DNA"/>
</dbReference>
<evidence type="ECO:0000256" key="3">
    <source>
        <dbReference type="RuleBase" id="RU003476"/>
    </source>
</evidence>
<comment type="caution">
    <text evidence="5">The sequence shown here is derived from an EMBL/GenBank/DDBJ whole genome shotgun (WGS) entry which is preliminary data.</text>
</comment>
<dbReference type="InterPro" id="IPR014078">
    <property type="entry name" value="Nudix_YtkD"/>
</dbReference>
<reference evidence="5 6" key="1">
    <citation type="submission" date="2020-03" db="EMBL/GenBank/DDBJ databases">
        <authorList>
            <person name="Sun Q."/>
        </authorList>
    </citation>
    <scope>NUCLEOTIDE SEQUENCE [LARGE SCALE GENOMIC DNA]</scope>
    <source>
        <strain evidence="5 6">KACC 21451</strain>
    </source>
</reference>
<gene>
    <name evidence="5" type="primary">ytkD</name>
    <name evidence="5" type="ORF">GWK17_21380</name>
</gene>
<evidence type="ECO:0000259" key="4">
    <source>
        <dbReference type="PROSITE" id="PS51462"/>
    </source>
</evidence>
<keyword evidence="2 3" id="KW-0378">Hydrolase</keyword>
<dbReference type="InterPro" id="IPR015797">
    <property type="entry name" value="NUDIX_hydrolase-like_dom_sf"/>
</dbReference>
<dbReference type="PANTHER" id="PTHR43736:SF1">
    <property type="entry name" value="DIHYDRONEOPTERIN TRIPHOSPHATE DIPHOSPHATASE"/>
    <property type="match status" value="1"/>
</dbReference>